<keyword evidence="1 2" id="KW-0378">Hydrolase</keyword>
<gene>
    <name evidence="2" type="ordered locus">COB47_2145</name>
</gene>
<dbReference type="Gene3D" id="1.50.10.10">
    <property type="match status" value="1"/>
</dbReference>
<dbReference type="EMBL" id="CP002164">
    <property type="protein sequence ID" value="ADL43392.1"/>
    <property type="molecule type" value="Genomic_DNA"/>
</dbReference>
<sequence length="374" mass="43200">MKKLKQFAKANYSVRMANSVLAKFPELTDKWQYDYGVVFKGFEYIYENTGNEEYFEYIKKNIDYFVQDDGSIKKYSPEEYNIDHINNGKAVLFLYRKTGEEKYRKAAQLLRSQLKTHPRTTEGGFWHKNIYPHQMWLDGIYMGSPFYAEYATLIGQDEAEDIFDDVAKQVILCAKNTKDPITGLHFHGWDESRQQKWANKITGCSPNFWGRAMGWFAMAIVDVLDFLPQDHQSRETILSIFKQLIDAILKYQDPETGVWYQVVNFIGRNGNYPEASASCMFAYALAKGIEKGYLDSSYIKALERAYEGIIYRFVEEDENGLLNLNGVCMVAGLGGNPYRDGSYEYYISEPIKTNDLKGIGAFLKASAWVERLFE</sequence>
<evidence type="ECO:0000313" key="2">
    <source>
        <dbReference type="EMBL" id="ADL43392.1"/>
    </source>
</evidence>
<name>D9TGZ5_CALOO</name>
<dbReference type="PANTHER" id="PTHR33886">
    <property type="entry name" value="UNSATURATED RHAMNOGALACTURONAN HYDROLASE (EUROFUNG)"/>
    <property type="match status" value="1"/>
</dbReference>
<dbReference type="STRING" id="608506.COB47_2145"/>
<dbReference type="AlphaFoldDB" id="D9TGZ5"/>
<reference evidence="2 3" key="1">
    <citation type="journal article" date="2010" name="J. Bacteriol.">
        <title>Complete genome sequence of the cellulolytic thermophile Caldicellulosiruptor obsidiansis OB47T.</title>
        <authorList>
            <person name="Elkins J.G."/>
            <person name="Lochner A."/>
            <person name="Hamilton-Brehm S.D."/>
            <person name="Davenport K.W."/>
            <person name="Podar M."/>
            <person name="Brown S.D."/>
            <person name="Land M.L."/>
            <person name="Hauser L.J."/>
            <person name="Klingeman D.M."/>
            <person name="Raman B."/>
            <person name="Goodwin L.A."/>
            <person name="Tapia R."/>
            <person name="Meincke L.J."/>
            <person name="Detter J.C."/>
            <person name="Bruce D.C."/>
            <person name="Han C.S."/>
            <person name="Palumbo A.V."/>
            <person name="Cottingham R.W."/>
            <person name="Keller M."/>
            <person name="Graham D.E."/>
        </authorList>
    </citation>
    <scope>NUCLEOTIDE SEQUENCE [LARGE SCALE GENOMIC DNA]</scope>
    <source>
        <strain evidence="3">ATCC BAA-2073 / strain OB47</strain>
    </source>
</reference>
<dbReference type="RefSeq" id="WP_013291387.1">
    <property type="nucleotide sequence ID" value="NC_014392.1"/>
</dbReference>
<dbReference type="OrthoDB" id="6381507at2"/>
<dbReference type="InterPro" id="IPR012341">
    <property type="entry name" value="6hp_glycosidase-like_sf"/>
</dbReference>
<organism evidence="2 3">
    <name type="scientific">Caldicellulosiruptor obsidiansis (strain ATCC BAA-2073 / JCM 16842 / OB47)</name>
    <dbReference type="NCBI Taxonomy" id="608506"/>
    <lineage>
        <taxon>Bacteria</taxon>
        <taxon>Bacillati</taxon>
        <taxon>Bacillota</taxon>
        <taxon>Bacillota incertae sedis</taxon>
        <taxon>Caldicellulosiruptorales</taxon>
        <taxon>Caldicellulosiruptoraceae</taxon>
        <taxon>Caldicellulosiruptor</taxon>
    </lineage>
</organism>
<dbReference type="PANTHER" id="PTHR33886:SF8">
    <property type="entry name" value="UNSATURATED RHAMNOGALACTURONAN HYDROLASE (EUROFUNG)"/>
    <property type="match status" value="1"/>
</dbReference>
<evidence type="ECO:0000313" key="3">
    <source>
        <dbReference type="Proteomes" id="UP000000347"/>
    </source>
</evidence>
<dbReference type="InterPro" id="IPR008928">
    <property type="entry name" value="6-hairpin_glycosidase_sf"/>
</dbReference>
<dbReference type="GO" id="GO:0016787">
    <property type="term" value="F:hydrolase activity"/>
    <property type="evidence" value="ECO:0007669"/>
    <property type="project" value="UniProtKB-KW"/>
</dbReference>
<protein>
    <submittedName>
        <fullName evidence="2">Glycosyl hydrolase family 88</fullName>
    </submittedName>
</protein>
<dbReference type="SUPFAM" id="SSF48208">
    <property type="entry name" value="Six-hairpin glycosidases"/>
    <property type="match status" value="1"/>
</dbReference>
<dbReference type="KEGG" id="cob:COB47_2145"/>
<dbReference type="CAZy" id="GH105">
    <property type="family name" value="Glycoside Hydrolase Family 105"/>
</dbReference>
<dbReference type="InterPro" id="IPR010905">
    <property type="entry name" value="Glyco_hydro_88"/>
</dbReference>
<accession>D9TGZ5</accession>
<dbReference type="GO" id="GO:0005975">
    <property type="term" value="P:carbohydrate metabolic process"/>
    <property type="evidence" value="ECO:0007669"/>
    <property type="project" value="InterPro"/>
</dbReference>
<dbReference type="Pfam" id="PF07470">
    <property type="entry name" value="Glyco_hydro_88"/>
    <property type="match status" value="1"/>
</dbReference>
<proteinExistence type="predicted"/>
<keyword evidence="3" id="KW-1185">Reference proteome</keyword>
<evidence type="ECO:0000256" key="1">
    <source>
        <dbReference type="ARBA" id="ARBA00022801"/>
    </source>
</evidence>
<dbReference type="Proteomes" id="UP000000347">
    <property type="component" value="Chromosome"/>
</dbReference>
<dbReference type="eggNOG" id="COG4225">
    <property type="taxonomic scope" value="Bacteria"/>
</dbReference>
<dbReference type="HOGENOM" id="CLU_038720_1_0_9"/>
<dbReference type="InterPro" id="IPR052043">
    <property type="entry name" value="PolySaccharide_Degr_Enz"/>
</dbReference>